<dbReference type="AlphaFoldDB" id="A0A4T0F437"/>
<keyword evidence="5" id="KW-0687">Ribonucleoprotein</keyword>
<dbReference type="InterPro" id="IPR035370">
    <property type="entry name" value="Nrap_D5"/>
</dbReference>
<keyword evidence="3 5" id="KW-0694">RNA-binding</keyword>
<dbReference type="GO" id="GO:0032545">
    <property type="term" value="C:CURI complex"/>
    <property type="evidence" value="ECO:0007669"/>
    <property type="project" value="TreeGrafter"/>
</dbReference>
<dbReference type="Proteomes" id="UP000306954">
    <property type="component" value="Unassembled WGS sequence"/>
</dbReference>
<feature type="domain" description="Nrap protein" evidence="11">
    <location>
        <begin position="796"/>
        <end position="963"/>
    </location>
</feature>
<reference evidence="13 14" key="1">
    <citation type="submission" date="2019-03" db="EMBL/GenBank/DDBJ databases">
        <title>Sequencing 23 genomes of Wallemia ichthyophaga.</title>
        <authorList>
            <person name="Gostincar C."/>
        </authorList>
    </citation>
    <scope>NUCLEOTIDE SEQUENCE [LARGE SCALE GENOMIC DNA]</scope>
    <source>
        <strain evidence="13 14">EXF-8621</strain>
    </source>
</reference>
<dbReference type="InterPro" id="IPR035367">
    <property type="entry name" value="Nrap_D2"/>
</dbReference>
<evidence type="ECO:0000313" key="14">
    <source>
        <dbReference type="Proteomes" id="UP000306954"/>
    </source>
</evidence>
<dbReference type="Pfam" id="PF17406">
    <property type="entry name" value="Nrap_D5"/>
    <property type="match status" value="1"/>
</dbReference>
<dbReference type="Pfam" id="PF17404">
    <property type="entry name" value="Nrap_D3"/>
    <property type="match status" value="1"/>
</dbReference>
<dbReference type="Pfam" id="PF17407">
    <property type="entry name" value="Nrap_D6"/>
    <property type="match status" value="1"/>
</dbReference>
<dbReference type="EMBL" id="SPOF01000024">
    <property type="protein sequence ID" value="TIB11371.1"/>
    <property type="molecule type" value="Genomic_DNA"/>
</dbReference>
<name>A0A4T0F437_WALIC</name>
<evidence type="ECO:0000259" key="7">
    <source>
        <dbReference type="Pfam" id="PF03813"/>
    </source>
</evidence>
<evidence type="ECO:0000259" key="11">
    <source>
        <dbReference type="Pfam" id="PF17406"/>
    </source>
</evidence>
<comment type="similarity">
    <text evidence="2 5">Belongs to the NRAP family.</text>
</comment>
<feature type="domain" description="Nrap protein" evidence="8">
    <location>
        <begin position="302"/>
        <end position="439"/>
    </location>
</feature>
<comment type="caution">
    <text evidence="13">The sequence shown here is derived from an EMBL/GenBank/DDBJ whole genome shotgun (WGS) entry which is preliminary data.</text>
</comment>
<dbReference type="Pfam" id="PF17405">
    <property type="entry name" value="Nrap_D4"/>
    <property type="match status" value="1"/>
</dbReference>
<dbReference type="PANTHER" id="PTHR17972:SF0">
    <property type="entry name" value="NUCLEOLAR PROTEIN 6"/>
    <property type="match status" value="1"/>
</dbReference>
<dbReference type="InterPro" id="IPR005554">
    <property type="entry name" value="NOL6/Upt22"/>
</dbReference>
<dbReference type="Pfam" id="PF17403">
    <property type="entry name" value="Nrap_D2"/>
    <property type="match status" value="1"/>
</dbReference>
<evidence type="ECO:0000259" key="10">
    <source>
        <dbReference type="Pfam" id="PF17405"/>
    </source>
</evidence>
<dbReference type="GO" id="GO:0003723">
    <property type="term" value="F:RNA binding"/>
    <property type="evidence" value="ECO:0007669"/>
    <property type="project" value="UniProtKB-KW"/>
</dbReference>
<proteinExistence type="inferred from homology"/>
<evidence type="ECO:0000256" key="4">
    <source>
        <dbReference type="ARBA" id="ARBA00023242"/>
    </source>
</evidence>
<evidence type="ECO:0000256" key="1">
    <source>
        <dbReference type="ARBA" id="ARBA00004604"/>
    </source>
</evidence>
<evidence type="ECO:0000256" key="5">
    <source>
        <dbReference type="RuleBase" id="RU364032"/>
    </source>
</evidence>
<evidence type="ECO:0000256" key="3">
    <source>
        <dbReference type="ARBA" id="ARBA00022884"/>
    </source>
</evidence>
<dbReference type="Gene3D" id="3.30.70.3030">
    <property type="match status" value="1"/>
</dbReference>
<keyword evidence="5" id="KW-0690">Ribosome biogenesis</keyword>
<gene>
    <name evidence="13" type="ORF">E3P90_02453</name>
</gene>
<evidence type="ECO:0000256" key="6">
    <source>
        <dbReference type="SAM" id="MobiDB-lite"/>
    </source>
</evidence>
<dbReference type="InterPro" id="IPR035082">
    <property type="entry name" value="Nrap_D1"/>
</dbReference>
<evidence type="ECO:0000259" key="9">
    <source>
        <dbReference type="Pfam" id="PF17404"/>
    </source>
</evidence>
<feature type="domain" description="Nrap protein" evidence="9">
    <location>
        <begin position="460"/>
        <end position="575"/>
    </location>
</feature>
<dbReference type="GO" id="GO:0032040">
    <property type="term" value="C:small-subunit processome"/>
    <property type="evidence" value="ECO:0007669"/>
    <property type="project" value="TreeGrafter"/>
</dbReference>
<evidence type="ECO:0000259" key="12">
    <source>
        <dbReference type="Pfam" id="PF17407"/>
    </source>
</evidence>
<feature type="domain" description="Nrap protein" evidence="12">
    <location>
        <begin position="967"/>
        <end position="1091"/>
    </location>
</feature>
<dbReference type="GO" id="GO:0034456">
    <property type="term" value="C:UTP-C complex"/>
    <property type="evidence" value="ECO:0007669"/>
    <property type="project" value="TreeGrafter"/>
</dbReference>
<feature type="region of interest" description="Disordered" evidence="6">
    <location>
        <begin position="1"/>
        <end position="44"/>
    </location>
</feature>
<dbReference type="GO" id="GO:0006409">
    <property type="term" value="P:tRNA export from nucleus"/>
    <property type="evidence" value="ECO:0007669"/>
    <property type="project" value="TreeGrafter"/>
</dbReference>
<evidence type="ECO:0000313" key="13">
    <source>
        <dbReference type="EMBL" id="TIB11371.1"/>
    </source>
</evidence>
<accession>A0A4T0F437</accession>
<dbReference type="InterPro" id="IPR035369">
    <property type="entry name" value="Nrap_D4"/>
</dbReference>
<dbReference type="Gene3D" id="1.10.1410.10">
    <property type="match status" value="2"/>
</dbReference>
<organism evidence="13 14">
    <name type="scientific">Wallemia ichthyophaga</name>
    <dbReference type="NCBI Taxonomy" id="245174"/>
    <lineage>
        <taxon>Eukaryota</taxon>
        <taxon>Fungi</taxon>
        <taxon>Dikarya</taxon>
        <taxon>Basidiomycota</taxon>
        <taxon>Wallemiomycotina</taxon>
        <taxon>Wallemiomycetes</taxon>
        <taxon>Wallemiales</taxon>
        <taxon>Wallemiaceae</taxon>
        <taxon>Wallemia</taxon>
    </lineage>
</organism>
<feature type="domain" description="Nrap protein" evidence="7">
    <location>
        <begin position="173"/>
        <end position="279"/>
    </location>
</feature>
<sequence>MNAMAEDSYKEPNEFEDSDSDKDNMNVDSEDAQTLKSNGGAFRAPTKDEVQSLKETGELFKSNLFRLQIESLLEEIQQPSSQAESLTHALHAIRNLIIDLKPIPKSQDGKLSTKEANSYLKKHHLSLPLSREIPLDVNWGVGFDKPHTVQVGGAWPLKTGVKRRSSKKKAWQVTLAVFLPSHLIQEKDHMNDRWLFKQAFYVTVLAEVLANSKLEVDVQVTHENGLELEPVINITGKKGSKFIPSNATITIVPALGHPCPFKPLSKISPAKIGSKLSNAFIKPSLLTTHLSYLYNIAETVPAFRDAVKLLKIWSNQRALEWFLEGFNAEFLVALLVEGDQHGSKRVGKGLSSYQLFKAVMDLIAQTDFSNVFIKSTSASGFSQEDFVGSSTLLFVDPTRTFNFMDGLLPEDVQVMAFEAKMTLDALSDESDRFEETFMRDLRNPMPRFDLLGKTTLPLKLMKKMKKGVNVRQSIASILTQALGNRVKVINLQIHNDNIVIGLILESEMAGRMVDHGPPAEDKEGCEQFRAFWGEVSDMRRFKDGKINESVVWTQGGSKEHIPIQIVKWILGRHFHMEGFTFIAEEFDGLLDAGAVDGVTTFNDFDTPLQSYDDFQRMLRDMTSLPLEVMNVSPSTPLLRHTSPYPQPTRDMNRFGLTPTSARYIPAAEMNVQFESSGKWPDDLGAIQVTKAAFLEALGEELQKGGEYTAQVVIDHPLPCDIEDAVSLEVVNDRGYAWKLRIQHDRELTLLERKLNDKSGTTDTQRQHLKGVRERYMQKFSHKPRHHQAVMALTHRFKAYAKTVRLVSRWVDAHLLSPHVTHEFVELVVASVFLNSGTYAPPATAALGFLRSVMLLAEWQFKQEPLLVPLYTASQMQEEHVDKKVVFPARERSGAEKAFEILRRTDPDVTTTAMFVATERDSSGGNFTHRKPTTVVAGRLQAVAKAAMDALVHKDGLEVMHLFKSPTHIYDFVVYLKPIANTRLYQSLLDDRYKAGDVDISNEPLVGFDPTALLVEHLERVYGDVLLFFHDKCGGCIVGALWNPTYNAPRKWKVGLHYPVKPTDQGKDEVVIDKQAIIAEIAALGYDMMDSIGHA</sequence>
<dbReference type="PANTHER" id="PTHR17972">
    <property type="entry name" value="NUCLEOLAR RNA-ASSOCIATED PROTEIN"/>
    <property type="match status" value="1"/>
</dbReference>
<evidence type="ECO:0000256" key="2">
    <source>
        <dbReference type="ARBA" id="ARBA00006674"/>
    </source>
</evidence>
<dbReference type="InterPro" id="IPR035371">
    <property type="entry name" value="Nrap_D6"/>
</dbReference>
<protein>
    <recommendedName>
        <fullName evidence="5">U3 small nucleolar RNA-associated protein 22</fullName>
    </recommendedName>
</protein>
<dbReference type="InterPro" id="IPR035368">
    <property type="entry name" value="Nrap_D3"/>
</dbReference>
<keyword evidence="5" id="KW-0698">rRNA processing</keyword>
<feature type="domain" description="Nrap protein" evidence="10">
    <location>
        <begin position="585"/>
        <end position="794"/>
    </location>
</feature>
<dbReference type="GO" id="GO:0006364">
    <property type="term" value="P:rRNA processing"/>
    <property type="evidence" value="ECO:0007669"/>
    <property type="project" value="UniProtKB-KW"/>
</dbReference>
<keyword evidence="4 5" id="KW-0539">Nucleus</keyword>
<evidence type="ECO:0000259" key="8">
    <source>
        <dbReference type="Pfam" id="PF17403"/>
    </source>
</evidence>
<comment type="subcellular location">
    <subcellularLocation>
        <location evidence="1 5">Nucleus</location>
        <location evidence="1 5">Nucleolus</location>
    </subcellularLocation>
</comment>
<dbReference type="Pfam" id="PF03813">
    <property type="entry name" value="Nrap"/>
    <property type="match status" value="1"/>
</dbReference>